<gene>
    <name evidence="1" type="ORF">OCBIM_22019620mg</name>
</gene>
<sequence>MCVEGVREHTLCYRKQQENKKILGNPSISLVLYSSNPGRRFYNAENVSMFVCVLDTHTNVGLPMKEGPFNKK</sequence>
<dbReference type="AlphaFoldDB" id="A0A0L8H9I1"/>
<evidence type="ECO:0000313" key="1">
    <source>
        <dbReference type="EMBL" id="KOF85852.1"/>
    </source>
</evidence>
<accession>A0A0L8H9I1</accession>
<protein>
    <submittedName>
        <fullName evidence="1">Uncharacterized protein</fullName>
    </submittedName>
</protein>
<organism evidence="1">
    <name type="scientific">Octopus bimaculoides</name>
    <name type="common">California two-spotted octopus</name>
    <dbReference type="NCBI Taxonomy" id="37653"/>
    <lineage>
        <taxon>Eukaryota</taxon>
        <taxon>Metazoa</taxon>
        <taxon>Spiralia</taxon>
        <taxon>Lophotrochozoa</taxon>
        <taxon>Mollusca</taxon>
        <taxon>Cephalopoda</taxon>
        <taxon>Coleoidea</taxon>
        <taxon>Octopodiformes</taxon>
        <taxon>Octopoda</taxon>
        <taxon>Incirrata</taxon>
        <taxon>Octopodidae</taxon>
        <taxon>Octopus</taxon>
    </lineage>
</organism>
<proteinExistence type="predicted"/>
<name>A0A0L8H9I1_OCTBM</name>
<reference evidence="1" key="1">
    <citation type="submission" date="2015-07" db="EMBL/GenBank/DDBJ databases">
        <title>MeaNS - Measles Nucleotide Surveillance Program.</title>
        <authorList>
            <person name="Tran T."/>
            <person name="Druce J."/>
        </authorList>
    </citation>
    <scope>NUCLEOTIDE SEQUENCE</scope>
    <source>
        <strain evidence="1">UCB-OBI-ISO-001</strain>
        <tissue evidence="1">Gonad</tissue>
    </source>
</reference>
<dbReference type="EMBL" id="KQ418789">
    <property type="protein sequence ID" value="KOF85852.1"/>
    <property type="molecule type" value="Genomic_DNA"/>
</dbReference>